<protein>
    <submittedName>
        <fullName evidence="1">Uncharacterized protein</fullName>
    </submittedName>
</protein>
<feature type="non-terminal residue" evidence="1">
    <location>
        <position position="1"/>
    </location>
</feature>
<evidence type="ECO:0000313" key="2">
    <source>
        <dbReference type="Proteomes" id="UP001187531"/>
    </source>
</evidence>
<evidence type="ECO:0000313" key="1">
    <source>
        <dbReference type="EMBL" id="KAK2715854.1"/>
    </source>
</evidence>
<sequence length="120" mass="13510">AYIWVIVTTINTVTSRIFRFTPFLAEPVYLLPSGYQSQIQTALQSQYSGQRILPYLYDPYYVTYQYDNEINSGKHLESLKKKPTIYNIPALANGLFNGKIKATGPKAVINIPALANGLFT</sequence>
<proteinExistence type="predicted"/>
<dbReference type="AlphaFoldDB" id="A0AA88HXI2"/>
<reference evidence="1" key="1">
    <citation type="submission" date="2023-07" db="EMBL/GenBank/DDBJ databases">
        <title>Chromosome-level genome assembly of Artemia franciscana.</title>
        <authorList>
            <person name="Jo E."/>
        </authorList>
    </citation>
    <scope>NUCLEOTIDE SEQUENCE</scope>
    <source>
        <tissue evidence="1">Whole body</tissue>
    </source>
</reference>
<organism evidence="1 2">
    <name type="scientific">Artemia franciscana</name>
    <name type="common">Brine shrimp</name>
    <name type="synonym">Artemia sanfranciscana</name>
    <dbReference type="NCBI Taxonomy" id="6661"/>
    <lineage>
        <taxon>Eukaryota</taxon>
        <taxon>Metazoa</taxon>
        <taxon>Ecdysozoa</taxon>
        <taxon>Arthropoda</taxon>
        <taxon>Crustacea</taxon>
        <taxon>Branchiopoda</taxon>
        <taxon>Anostraca</taxon>
        <taxon>Artemiidae</taxon>
        <taxon>Artemia</taxon>
    </lineage>
</organism>
<gene>
    <name evidence="1" type="ORF">QYM36_010424</name>
</gene>
<keyword evidence="2" id="KW-1185">Reference proteome</keyword>
<feature type="non-terminal residue" evidence="1">
    <location>
        <position position="120"/>
    </location>
</feature>
<name>A0AA88HXI2_ARTSF</name>
<dbReference type="EMBL" id="JAVRJZ010000012">
    <property type="protein sequence ID" value="KAK2715854.1"/>
    <property type="molecule type" value="Genomic_DNA"/>
</dbReference>
<dbReference type="Proteomes" id="UP001187531">
    <property type="component" value="Unassembled WGS sequence"/>
</dbReference>
<comment type="caution">
    <text evidence="1">The sequence shown here is derived from an EMBL/GenBank/DDBJ whole genome shotgun (WGS) entry which is preliminary data.</text>
</comment>
<accession>A0AA88HXI2</accession>